<dbReference type="EMBL" id="QJKK01000024">
    <property type="protein sequence ID" value="RAL20824.1"/>
    <property type="molecule type" value="Genomic_DNA"/>
</dbReference>
<dbReference type="OrthoDB" id="2989538at2"/>
<evidence type="ECO:0000313" key="1">
    <source>
        <dbReference type="EMBL" id="RAL20824.1"/>
    </source>
</evidence>
<sequence length="196" mass="23332">MTDEQAFFLGIKPALLANEMYERFDELLTFPHVTDFSPIRYSCTRRMNYKGWLFFQTEEQKQEVLKKAEELGITSIDDIEAERLLGHILGYPPKAVDTYLQRLKLKQENQAERKRKEIREVAMEYYGCVFMCYVEDILECAKWLWDTYPFSELDQLLIDHCGEKAKVEFRDFNGLNHLIDHLETKIYVESQELLHT</sequence>
<comment type="caution">
    <text evidence="1">The sequence shown here is derived from an EMBL/GenBank/DDBJ whole genome shotgun (WGS) entry which is preliminary data.</text>
</comment>
<evidence type="ECO:0000313" key="2">
    <source>
        <dbReference type="Proteomes" id="UP000251213"/>
    </source>
</evidence>
<name>A0A364K0E9_9BACL</name>
<organism evidence="1 2">
    <name type="scientific">Thermoflavimicrobium daqui</name>
    <dbReference type="NCBI Taxonomy" id="2137476"/>
    <lineage>
        <taxon>Bacteria</taxon>
        <taxon>Bacillati</taxon>
        <taxon>Bacillota</taxon>
        <taxon>Bacilli</taxon>
        <taxon>Bacillales</taxon>
        <taxon>Thermoactinomycetaceae</taxon>
        <taxon>Thermoflavimicrobium</taxon>
    </lineage>
</organism>
<reference evidence="1 2" key="1">
    <citation type="submission" date="2018-06" db="EMBL/GenBank/DDBJ databases">
        <title>Thermoflavimicrobium daqus sp. nov., a thermophilic microbe isolated from Moutai-flavour Daqu.</title>
        <authorList>
            <person name="Wang X."/>
            <person name="Zhou H."/>
        </authorList>
    </citation>
    <scope>NUCLEOTIDE SEQUENCE [LARGE SCALE GENOMIC DNA]</scope>
    <source>
        <strain evidence="1 2">FBKL4.011</strain>
    </source>
</reference>
<dbReference type="Proteomes" id="UP000251213">
    <property type="component" value="Unassembled WGS sequence"/>
</dbReference>
<reference evidence="1 2" key="2">
    <citation type="submission" date="2018-06" db="EMBL/GenBank/DDBJ databases">
        <authorList>
            <person name="Zhirakovskaya E."/>
        </authorList>
    </citation>
    <scope>NUCLEOTIDE SEQUENCE [LARGE SCALE GENOMIC DNA]</scope>
    <source>
        <strain evidence="1 2">FBKL4.011</strain>
    </source>
</reference>
<protein>
    <submittedName>
        <fullName evidence="1">Uncharacterized protein</fullName>
    </submittedName>
</protein>
<dbReference type="AlphaFoldDB" id="A0A364K0E9"/>
<accession>A0A364K0E9</accession>
<dbReference type="RefSeq" id="WP_113660431.1">
    <property type="nucleotide sequence ID" value="NZ_KZ845686.1"/>
</dbReference>
<proteinExistence type="predicted"/>
<keyword evidence="2" id="KW-1185">Reference proteome</keyword>
<gene>
    <name evidence="1" type="ORF">DL897_17650</name>
</gene>